<feature type="region of interest" description="Disordered" evidence="1">
    <location>
        <begin position="1"/>
        <end position="22"/>
    </location>
</feature>
<name>A0A7X6FPL8_9HYPH</name>
<accession>A0A7X6FPL8</accession>
<evidence type="ECO:0000313" key="2">
    <source>
        <dbReference type="EMBL" id="NKW09454.1"/>
    </source>
</evidence>
<protein>
    <submittedName>
        <fullName evidence="2">Uncharacterized protein</fullName>
    </submittedName>
</protein>
<reference evidence="2 3" key="1">
    <citation type="submission" date="2020-04" db="EMBL/GenBank/DDBJ databases">
        <title>Whole genome sequencing of clinical and environmental type strains of Ochrobactrum.</title>
        <authorList>
            <person name="Dharne M."/>
        </authorList>
    </citation>
    <scope>NUCLEOTIDE SEQUENCE [LARGE SCALE GENOMIC DNA]</scope>
    <source>
        <strain evidence="2 3">DSM 13340</strain>
    </source>
</reference>
<proteinExistence type="predicted"/>
<organism evidence="2 3">
    <name type="scientific">Brucella tritici</name>
    <dbReference type="NCBI Taxonomy" id="94626"/>
    <lineage>
        <taxon>Bacteria</taxon>
        <taxon>Pseudomonadati</taxon>
        <taxon>Pseudomonadota</taxon>
        <taxon>Alphaproteobacteria</taxon>
        <taxon>Hyphomicrobiales</taxon>
        <taxon>Brucellaceae</taxon>
        <taxon>Brucella/Ochrobactrum group</taxon>
        <taxon>Brucella</taxon>
    </lineage>
</organism>
<dbReference type="AlphaFoldDB" id="A0A7X6FPL8"/>
<feature type="region of interest" description="Disordered" evidence="1">
    <location>
        <begin position="63"/>
        <end position="106"/>
    </location>
</feature>
<comment type="caution">
    <text evidence="2">The sequence shown here is derived from an EMBL/GenBank/DDBJ whole genome shotgun (WGS) entry which is preliminary data.</text>
</comment>
<evidence type="ECO:0000313" key="3">
    <source>
        <dbReference type="Proteomes" id="UP000558475"/>
    </source>
</evidence>
<dbReference type="SUPFAM" id="SSF52540">
    <property type="entry name" value="P-loop containing nucleoside triphosphate hydrolases"/>
    <property type="match status" value="1"/>
</dbReference>
<gene>
    <name evidence="2" type="ORF">HGG76_06055</name>
</gene>
<dbReference type="EMBL" id="JAAXZB010000001">
    <property type="protein sequence ID" value="NKW09454.1"/>
    <property type="molecule type" value="Genomic_DNA"/>
</dbReference>
<sequence length="423" mass="45961">MTTKPVENPGVTRAKEAAEATGGIVAVPEFAEGDIDNTDFDDLARLNGLDAVKTALREAISPKPKMVDPIPDQDAPPPMEYDGPDGSEYLPDASAEANSGGDRQHPLADFGSPHFRCLGVDGTTYFFQPANVAQVIELPGSALKMANLVRLAPLQWWEFEFPGKSKEGGVSWPEAINACVQACKFRRKFVPHNLVRGRGAWFESQTAVFHSGESLIVDGIRKDIANHKSRYVYDEGDNIDVAIERPASTEESRRFLTLCKSLRWQSALSGYLLAGFCVVAPVCGFLHWRPHLWINGPAGSGKSTVMDRIVKAALASTAHSVVGNTTEAGIRGALGMDALPIIFDESEPKDMQSQARIRSILDLARVAASESDGLILKGTSSQKTRGYRARSMFVFASINTQIEGFADESRFTQLTLAPPLWAP</sequence>
<dbReference type="InterPro" id="IPR027417">
    <property type="entry name" value="P-loop_NTPase"/>
</dbReference>
<evidence type="ECO:0000256" key="1">
    <source>
        <dbReference type="SAM" id="MobiDB-lite"/>
    </source>
</evidence>
<dbReference type="Proteomes" id="UP000558475">
    <property type="component" value="Unassembled WGS sequence"/>
</dbReference>